<dbReference type="GO" id="GO:0003700">
    <property type="term" value="F:DNA-binding transcription factor activity"/>
    <property type="evidence" value="ECO:0007669"/>
    <property type="project" value="TreeGrafter"/>
</dbReference>
<evidence type="ECO:0000256" key="3">
    <source>
        <dbReference type="ARBA" id="ARBA00023163"/>
    </source>
</evidence>
<dbReference type="InterPro" id="IPR010982">
    <property type="entry name" value="Lambda_DNA-bd_dom_sf"/>
</dbReference>
<dbReference type="CDD" id="cd01392">
    <property type="entry name" value="HTH_LacI"/>
    <property type="match status" value="1"/>
</dbReference>
<evidence type="ECO:0000256" key="2">
    <source>
        <dbReference type="ARBA" id="ARBA00023125"/>
    </source>
</evidence>
<dbReference type="EMBL" id="JAUOPJ010000010">
    <property type="protein sequence ID" value="MDO6458023.1"/>
    <property type="molecule type" value="Genomic_DNA"/>
</dbReference>
<feature type="domain" description="HTH lacI-type" evidence="4">
    <location>
        <begin position="2"/>
        <end position="56"/>
    </location>
</feature>
<dbReference type="AlphaFoldDB" id="A0AAW7XUE1"/>
<keyword evidence="1" id="KW-0805">Transcription regulation</keyword>
<dbReference type="CDD" id="cd06267">
    <property type="entry name" value="PBP1_LacI_sugar_binding-like"/>
    <property type="match status" value="1"/>
</dbReference>
<comment type="caution">
    <text evidence="6">The sequence shown here is derived from an EMBL/GenBank/DDBJ whole genome shotgun (WGS) entry which is preliminary data.</text>
</comment>
<dbReference type="SUPFAM" id="SSF47413">
    <property type="entry name" value="lambda repressor-like DNA-binding domains"/>
    <property type="match status" value="1"/>
</dbReference>
<proteinExistence type="predicted"/>
<dbReference type="PROSITE" id="PS50943">
    <property type="entry name" value="HTH_CROC1"/>
    <property type="match status" value="1"/>
</dbReference>
<evidence type="ECO:0000259" key="5">
    <source>
        <dbReference type="PROSITE" id="PS50943"/>
    </source>
</evidence>
<keyword evidence="2 6" id="KW-0238">DNA-binding</keyword>
<reference evidence="6" key="1">
    <citation type="submission" date="2023-07" db="EMBL/GenBank/DDBJ databases">
        <title>Genome content predicts the carbon catabolic preferences of heterotrophic bacteria.</title>
        <authorList>
            <person name="Gralka M."/>
        </authorList>
    </citation>
    <scope>NUCLEOTIDE SEQUENCE</scope>
    <source>
        <strain evidence="6">I2M02</strain>
    </source>
</reference>
<dbReference type="PROSITE" id="PS50932">
    <property type="entry name" value="HTH_LACI_2"/>
    <property type="match status" value="1"/>
</dbReference>
<dbReference type="Pfam" id="PF13377">
    <property type="entry name" value="Peripla_BP_3"/>
    <property type="match status" value="1"/>
</dbReference>
<dbReference type="SUPFAM" id="SSF53822">
    <property type="entry name" value="Periplasmic binding protein-like I"/>
    <property type="match status" value="1"/>
</dbReference>
<dbReference type="GO" id="GO:0000976">
    <property type="term" value="F:transcription cis-regulatory region binding"/>
    <property type="evidence" value="ECO:0007669"/>
    <property type="project" value="TreeGrafter"/>
</dbReference>
<evidence type="ECO:0000256" key="1">
    <source>
        <dbReference type="ARBA" id="ARBA00023015"/>
    </source>
</evidence>
<evidence type="ECO:0000313" key="6">
    <source>
        <dbReference type="EMBL" id="MDO6458023.1"/>
    </source>
</evidence>
<dbReference type="Gene3D" id="3.40.50.2300">
    <property type="match status" value="2"/>
</dbReference>
<dbReference type="InterPro" id="IPR001387">
    <property type="entry name" value="Cro/C1-type_HTH"/>
</dbReference>
<evidence type="ECO:0000259" key="4">
    <source>
        <dbReference type="PROSITE" id="PS50932"/>
    </source>
</evidence>
<dbReference type="SMART" id="SM00354">
    <property type="entry name" value="HTH_LACI"/>
    <property type="match status" value="1"/>
</dbReference>
<name>A0AAW7XUE1_9RHOB</name>
<dbReference type="InterPro" id="IPR028082">
    <property type="entry name" value="Peripla_BP_I"/>
</dbReference>
<evidence type="ECO:0000313" key="7">
    <source>
        <dbReference type="Proteomes" id="UP001169823"/>
    </source>
</evidence>
<sequence length="331" mass="35567">MATIKDVAKAAGLSPAAVSRHLNGRISLPAETRARIDKAIKDLDYRPNLMAKRLSTGRTEALSLVTPHINNPFFTEFAASVEAQAAQAGYSVYFSSTQGDPEREIAAIRRLRDRHVDGMIFLPSQPDDGALLKALDGLDNIVIVDEDIDGATQPRIFVENETGTRLAVNHLVALGHRKIAMVGGGPNGVLSAVERARGWRNALADHGLTPFAYYGGDYSREHGHAAAAQLLEDELPTALVVGADEIAIGLIEAFRPAGIRVPQDISIVGFDDARYSALIGPALTTVRQPVPELGQLAFNHLLKAMTGETVAHETRVPVELIVRESSAPPRT</sequence>
<dbReference type="Proteomes" id="UP001169823">
    <property type="component" value="Unassembled WGS sequence"/>
</dbReference>
<dbReference type="Gene3D" id="1.10.260.40">
    <property type="entry name" value="lambda repressor-like DNA-binding domains"/>
    <property type="match status" value="1"/>
</dbReference>
<feature type="domain" description="HTH cro/C1-type" evidence="5">
    <location>
        <begin position="3"/>
        <end position="46"/>
    </location>
</feature>
<dbReference type="RefSeq" id="WP_303494822.1">
    <property type="nucleotide sequence ID" value="NZ_JAUOPJ010000010.1"/>
</dbReference>
<gene>
    <name evidence="6" type="ORF">Q4494_13115</name>
</gene>
<dbReference type="Pfam" id="PF00356">
    <property type="entry name" value="LacI"/>
    <property type="match status" value="1"/>
</dbReference>
<dbReference type="PANTHER" id="PTHR30146">
    <property type="entry name" value="LACI-RELATED TRANSCRIPTIONAL REPRESSOR"/>
    <property type="match status" value="1"/>
</dbReference>
<dbReference type="InterPro" id="IPR000843">
    <property type="entry name" value="HTH_LacI"/>
</dbReference>
<dbReference type="PANTHER" id="PTHR30146:SF138">
    <property type="entry name" value="TRANSCRIPTIONAL REGULATORY PROTEIN"/>
    <property type="match status" value="1"/>
</dbReference>
<dbReference type="InterPro" id="IPR046335">
    <property type="entry name" value="LacI/GalR-like_sensor"/>
</dbReference>
<organism evidence="6 7">
    <name type="scientific">Celeribacter halophilus</name>
    <dbReference type="NCBI Taxonomy" id="576117"/>
    <lineage>
        <taxon>Bacteria</taxon>
        <taxon>Pseudomonadati</taxon>
        <taxon>Pseudomonadota</taxon>
        <taxon>Alphaproteobacteria</taxon>
        <taxon>Rhodobacterales</taxon>
        <taxon>Roseobacteraceae</taxon>
        <taxon>Celeribacter</taxon>
    </lineage>
</organism>
<keyword evidence="3" id="KW-0804">Transcription</keyword>
<protein>
    <submittedName>
        <fullName evidence="6">LacI family DNA-binding transcriptional regulator</fullName>
    </submittedName>
</protein>
<accession>A0AAW7XUE1</accession>